<evidence type="ECO:0000256" key="2">
    <source>
        <dbReference type="SAM" id="SignalP"/>
    </source>
</evidence>
<evidence type="ECO:0000313" key="3">
    <source>
        <dbReference type="EMBL" id="GJJ10866.1"/>
    </source>
</evidence>
<feature type="region of interest" description="Disordered" evidence="1">
    <location>
        <begin position="152"/>
        <end position="216"/>
    </location>
</feature>
<dbReference type="CDD" id="cd00920">
    <property type="entry name" value="Cupredoxin"/>
    <property type="match status" value="1"/>
</dbReference>
<organism evidence="3 4">
    <name type="scientific">Clathrus columnatus</name>
    <dbReference type="NCBI Taxonomy" id="1419009"/>
    <lineage>
        <taxon>Eukaryota</taxon>
        <taxon>Fungi</taxon>
        <taxon>Dikarya</taxon>
        <taxon>Basidiomycota</taxon>
        <taxon>Agaricomycotina</taxon>
        <taxon>Agaricomycetes</taxon>
        <taxon>Phallomycetidae</taxon>
        <taxon>Phallales</taxon>
        <taxon>Clathraceae</taxon>
        <taxon>Clathrus</taxon>
    </lineage>
</organism>
<name>A0AAV5AED7_9AGAM</name>
<feature type="compositionally biased region" description="Low complexity" evidence="1">
    <location>
        <begin position="176"/>
        <end position="216"/>
    </location>
</feature>
<comment type="caution">
    <text evidence="3">The sequence shown here is derived from an EMBL/GenBank/DDBJ whole genome shotgun (WGS) entry which is preliminary data.</text>
</comment>
<keyword evidence="4" id="KW-1185">Reference proteome</keyword>
<accession>A0AAV5AED7</accession>
<evidence type="ECO:0000313" key="4">
    <source>
        <dbReference type="Proteomes" id="UP001050691"/>
    </source>
</evidence>
<gene>
    <name evidence="3" type="ORF">Clacol_005094</name>
</gene>
<evidence type="ECO:0008006" key="5">
    <source>
        <dbReference type="Google" id="ProtNLM"/>
    </source>
</evidence>
<dbReference type="PANTHER" id="PTHR34883:SF15">
    <property type="entry name" value="EXTRACELLULAR SERINE-RICH PROTEIN"/>
    <property type="match status" value="1"/>
</dbReference>
<evidence type="ECO:0000256" key="1">
    <source>
        <dbReference type="SAM" id="MobiDB-lite"/>
    </source>
</evidence>
<dbReference type="Proteomes" id="UP001050691">
    <property type="component" value="Unassembled WGS sequence"/>
</dbReference>
<keyword evidence="2" id="KW-0732">Signal</keyword>
<dbReference type="InterPro" id="IPR008972">
    <property type="entry name" value="Cupredoxin"/>
</dbReference>
<dbReference type="AlphaFoldDB" id="A0AAV5AED7"/>
<feature type="signal peptide" evidence="2">
    <location>
        <begin position="1"/>
        <end position="19"/>
    </location>
</feature>
<feature type="chain" id="PRO_5043853826" description="Cupredoxin" evidence="2">
    <location>
        <begin position="20"/>
        <end position="241"/>
    </location>
</feature>
<proteinExistence type="predicted"/>
<reference evidence="3" key="1">
    <citation type="submission" date="2021-10" db="EMBL/GenBank/DDBJ databases">
        <title>De novo Genome Assembly of Clathrus columnatus (Basidiomycota, Fungi) Using Illumina and Nanopore Sequence Data.</title>
        <authorList>
            <person name="Ogiso-Tanaka E."/>
            <person name="Itagaki H."/>
            <person name="Hosoya T."/>
            <person name="Hosaka K."/>
        </authorList>
    </citation>
    <scope>NUCLEOTIDE SEQUENCE</scope>
    <source>
        <strain evidence="3">MO-923</strain>
    </source>
</reference>
<dbReference type="InterPro" id="IPR052953">
    <property type="entry name" value="Ser-rich/MCO-related"/>
</dbReference>
<sequence length="241" mass="24129">MLSKLNLTFALAIISTASAAVVTVQVGDGGFVYSPQNVQASKGDIVSFQFSGSPGNHTVSQANFSAPCEQLEGGFDSNFVSIPSGFKGPNPVFNLTIEDDTKPIWFYCKQTAPSPHCLTGMVGSINAPTTGNTIEAFTNAAKALTSLPAQKPGGLQGIGASASSPPSPLQNGASQPPGASTASNSPSSTSGTGSSTGSSTAPVSSNTSPSGSNTNKSGTIQNAAGLMLISFTTLLSIVFSA</sequence>
<dbReference type="PANTHER" id="PTHR34883">
    <property type="entry name" value="SERINE-RICH PROTEIN, PUTATIVE-RELATED-RELATED"/>
    <property type="match status" value="1"/>
</dbReference>
<dbReference type="EMBL" id="BPWL01000006">
    <property type="protein sequence ID" value="GJJ10866.1"/>
    <property type="molecule type" value="Genomic_DNA"/>
</dbReference>
<dbReference type="SUPFAM" id="SSF49503">
    <property type="entry name" value="Cupredoxins"/>
    <property type="match status" value="1"/>
</dbReference>
<dbReference type="Gene3D" id="2.60.40.420">
    <property type="entry name" value="Cupredoxins - blue copper proteins"/>
    <property type="match status" value="1"/>
</dbReference>
<protein>
    <recommendedName>
        <fullName evidence="5">Cupredoxin</fullName>
    </recommendedName>
</protein>